<dbReference type="AlphaFoldDB" id="A0A4Y9F4V4"/>
<keyword evidence="7" id="KW-0444">Lipid biosynthesis</keyword>
<evidence type="ECO:0000256" key="1">
    <source>
        <dbReference type="ARBA" id="ARBA00001946"/>
    </source>
</evidence>
<evidence type="ECO:0000256" key="3">
    <source>
        <dbReference type="ARBA" id="ARBA00022679"/>
    </source>
</evidence>
<feature type="domain" description="DAGKc" evidence="9">
    <location>
        <begin position="50"/>
        <end position="180"/>
    </location>
</feature>
<dbReference type="Pfam" id="PF00781">
    <property type="entry name" value="DAGK_cat"/>
    <property type="match status" value="1"/>
</dbReference>
<keyword evidence="3" id="KW-0808">Transferase</keyword>
<evidence type="ECO:0000256" key="6">
    <source>
        <dbReference type="ARBA" id="ARBA00022840"/>
    </source>
</evidence>
<comment type="caution">
    <text evidence="10">The sequence shown here is derived from an EMBL/GenBank/DDBJ whole genome shotgun (WGS) entry which is preliminary data.</text>
</comment>
<keyword evidence="4" id="KW-0547">Nucleotide-binding</keyword>
<dbReference type="InterPro" id="IPR001206">
    <property type="entry name" value="Diacylglycerol_kinase_cat_dom"/>
</dbReference>
<reference evidence="10 11" key="1">
    <citation type="submission" date="2019-03" db="EMBL/GenBank/DDBJ databases">
        <title>Diversity of the mouse oral microbiome.</title>
        <authorList>
            <person name="Joseph S."/>
            <person name="Aduse-Opoku J."/>
            <person name="Curtis M."/>
            <person name="Wade W."/>
            <person name="Hashim A."/>
        </authorList>
    </citation>
    <scope>NUCLEOTIDE SEQUENCE [LARGE SCALE GENOMIC DNA]</scope>
    <source>
        <strain evidence="11">irhom_31</strain>
    </source>
</reference>
<dbReference type="SMART" id="SM00046">
    <property type="entry name" value="DAGKc"/>
    <property type="match status" value="1"/>
</dbReference>
<keyword evidence="6" id="KW-0067">ATP-binding</keyword>
<evidence type="ECO:0000256" key="5">
    <source>
        <dbReference type="ARBA" id="ARBA00022777"/>
    </source>
</evidence>
<protein>
    <submittedName>
        <fullName evidence="10">Diacylglycerol kinase family lipid kinase</fullName>
    </submittedName>
</protein>
<accession>A0A4Y9F4V4</accession>
<dbReference type="Proteomes" id="UP000297951">
    <property type="component" value="Unassembled WGS sequence"/>
</dbReference>
<evidence type="ECO:0000259" key="9">
    <source>
        <dbReference type="PROSITE" id="PS50146"/>
    </source>
</evidence>
<sequence length="386" mass="42136">MVSRSTVVSSLAVSAALAGVGAVFAVRRGRRARPDLFPVYRPFHRRVEPGEPRQVAVVYNPSKARAESVNRIITAELGFANWPKARFYETEVSDPGFGMTRQAVTDGAEIVLAVGGDGTVRAVADGLAGSGVPLGVVPLGTGNLLARNLEMNVEDLHACINVALHGELRAVDMIHMTMTSSKNLPAVNYLVMGGAGFDAQIMTDTREDLKAKIGWLAYVEASMKHMFTRRRPAEISVDGSEVIKRKIRTVLVANCGKIQGGVNLASVAELSDGQLEVIVLTPRNVLSWVRMAGQFILRRPNVPFPVVEHFVGMDVRVVFPHAHLPVEVDGDVLGDVTGLHAQVHPGAVVVNVYPDDMQIRSLGDLMDAREDIAEQQRRWWQRFLRL</sequence>
<proteinExistence type="inferred from homology"/>
<dbReference type="GO" id="GO:0005524">
    <property type="term" value="F:ATP binding"/>
    <property type="evidence" value="ECO:0007669"/>
    <property type="project" value="UniProtKB-KW"/>
</dbReference>
<dbReference type="Gene3D" id="3.40.50.10330">
    <property type="entry name" value="Probable inorganic polyphosphate/atp-NAD kinase, domain 1"/>
    <property type="match status" value="1"/>
</dbReference>
<dbReference type="InterPro" id="IPR017438">
    <property type="entry name" value="ATP-NAD_kinase_N"/>
</dbReference>
<evidence type="ECO:0000313" key="10">
    <source>
        <dbReference type="EMBL" id="TFU22622.1"/>
    </source>
</evidence>
<dbReference type="GO" id="GO:0016301">
    <property type="term" value="F:kinase activity"/>
    <property type="evidence" value="ECO:0007669"/>
    <property type="project" value="UniProtKB-KW"/>
</dbReference>
<evidence type="ECO:0000256" key="8">
    <source>
        <dbReference type="ARBA" id="ARBA00023264"/>
    </source>
</evidence>
<dbReference type="OrthoDB" id="3171056at2"/>
<evidence type="ECO:0000256" key="7">
    <source>
        <dbReference type="ARBA" id="ARBA00023209"/>
    </source>
</evidence>
<dbReference type="SUPFAM" id="SSF111331">
    <property type="entry name" value="NAD kinase/diacylglycerol kinase-like"/>
    <property type="match status" value="1"/>
</dbReference>
<dbReference type="PANTHER" id="PTHR12358">
    <property type="entry name" value="SPHINGOSINE KINASE"/>
    <property type="match status" value="1"/>
</dbReference>
<keyword evidence="8" id="KW-1208">Phospholipid metabolism</keyword>
<dbReference type="InterPro" id="IPR016064">
    <property type="entry name" value="NAD/diacylglycerol_kinase_sf"/>
</dbReference>
<dbReference type="InterPro" id="IPR050187">
    <property type="entry name" value="Lipid_Phosphate_FormReg"/>
</dbReference>
<dbReference type="Pfam" id="PF19279">
    <property type="entry name" value="YegS_C"/>
    <property type="match status" value="1"/>
</dbReference>
<dbReference type="GO" id="GO:0008654">
    <property type="term" value="P:phospholipid biosynthetic process"/>
    <property type="evidence" value="ECO:0007669"/>
    <property type="project" value="UniProtKB-KW"/>
</dbReference>
<evidence type="ECO:0000256" key="2">
    <source>
        <dbReference type="ARBA" id="ARBA00005983"/>
    </source>
</evidence>
<comment type="cofactor">
    <cofactor evidence="1">
        <name>Mg(2+)</name>
        <dbReference type="ChEBI" id="CHEBI:18420"/>
    </cofactor>
</comment>
<gene>
    <name evidence="10" type="ORF">E4U03_05375</name>
</gene>
<dbReference type="InterPro" id="IPR045540">
    <property type="entry name" value="YegS/DAGK_C"/>
</dbReference>
<keyword evidence="7" id="KW-0594">Phospholipid biosynthesis</keyword>
<dbReference type="PROSITE" id="PS50146">
    <property type="entry name" value="DAGK"/>
    <property type="match status" value="1"/>
</dbReference>
<dbReference type="PANTHER" id="PTHR12358:SF54">
    <property type="entry name" value="SPHINGOSINE KINASE RELATED PROTEIN"/>
    <property type="match status" value="1"/>
</dbReference>
<evidence type="ECO:0000313" key="11">
    <source>
        <dbReference type="Proteomes" id="UP000297951"/>
    </source>
</evidence>
<name>A0A4Y9F4V4_9MICC</name>
<organism evidence="10 11">
    <name type="scientific">Rothia nasimurium</name>
    <dbReference type="NCBI Taxonomy" id="85336"/>
    <lineage>
        <taxon>Bacteria</taxon>
        <taxon>Bacillati</taxon>
        <taxon>Actinomycetota</taxon>
        <taxon>Actinomycetes</taxon>
        <taxon>Micrococcales</taxon>
        <taxon>Micrococcaceae</taxon>
        <taxon>Rothia</taxon>
    </lineage>
</organism>
<dbReference type="Gene3D" id="2.60.200.40">
    <property type="match status" value="1"/>
</dbReference>
<dbReference type="EMBL" id="SPQC01000015">
    <property type="protein sequence ID" value="TFU22622.1"/>
    <property type="molecule type" value="Genomic_DNA"/>
</dbReference>
<comment type="similarity">
    <text evidence="2">Belongs to the diacylglycerol/lipid kinase family.</text>
</comment>
<evidence type="ECO:0000256" key="4">
    <source>
        <dbReference type="ARBA" id="ARBA00022741"/>
    </source>
</evidence>
<keyword evidence="7" id="KW-0443">Lipid metabolism</keyword>
<keyword evidence="5 10" id="KW-0418">Kinase</keyword>